<dbReference type="Gene3D" id="3.40.190.170">
    <property type="entry name" value="Bacterial extracellular solute-binding protein, family 7"/>
    <property type="match status" value="1"/>
</dbReference>
<accession>A0A1G6RS08</accession>
<reference evidence="2" key="1">
    <citation type="submission" date="2016-10" db="EMBL/GenBank/DDBJ databases">
        <authorList>
            <person name="Varghese N."/>
            <person name="Submissions S."/>
        </authorList>
    </citation>
    <scope>NUCLEOTIDE SEQUENCE [LARGE SCALE GENOMIC DNA]</scope>
    <source>
        <strain evidence="2">DSM 26382</strain>
    </source>
</reference>
<dbReference type="InterPro" id="IPR038404">
    <property type="entry name" value="TRAP_DctP_sf"/>
</dbReference>
<gene>
    <name evidence="1" type="ORF">SAMN05216576_11082</name>
</gene>
<proteinExistence type="predicted"/>
<organism evidence="1 2">
    <name type="scientific">Ectopseudomonas chengduensis</name>
    <dbReference type="NCBI Taxonomy" id="489632"/>
    <lineage>
        <taxon>Bacteria</taxon>
        <taxon>Pseudomonadati</taxon>
        <taxon>Pseudomonadota</taxon>
        <taxon>Gammaproteobacteria</taxon>
        <taxon>Pseudomonadales</taxon>
        <taxon>Pseudomonadaceae</taxon>
        <taxon>Ectopseudomonas</taxon>
    </lineage>
</organism>
<dbReference type="EMBL" id="FMZQ01000010">
    <property type="protein sequence ID" value="SDD06755.1"/>
    <property type="molecule type" value="Genomic_DNA"/>
</dbReference>
<evidence type="ECO:0000313" key="2">
    <source>
        <dbReference type="Proteomes" id="UP000199467"/>
    </source>
</evidence>
<protein>
    <submittedName>
        <fullName evidence="1">Uncharacterized protein</fullName>
    </submittedName>
</protein>
<dbReference type="Pfam" id="PF19582">
    <property type="entry name" value="AdeT1_2"/>
    <property type="match status" value="1"/>
</dbReference>
<keyword evidence="2" id="KW-1185">Reference proteome</keyword>
<dbReference type="AlphaFoldDB" id="A0A1G6RS08"/>
<name>A0A1G6RS08_9GAMM</name>
<evidence type="ECO:0000313" key="1">
    <source>
        <dbReference type="EMBL" id="SDD06755.1"/>
    </source>
</evidence>
<dbReference type="Proteomes" id="UP000199467">
    <property type="component" value="Unassembled WGS sequence"/>
</dbReference>
<dbReference type="InterPro" id="IPR045758">
    <property type="entry name" value="AdeT1/2"/>
</dbReference>
<sequence length="332" mass="36289">MKCSNLAAPALLCLALGAAPQAFAQRICVFDILGAQGDIYSLMKDYQLAANNFGANLELKPYTDEKIAAEDFKAGQCDGVMIMGLRARQFNGFTGSLEALGALPSYQALETVITTLSSPKASKFMTSGPYEVAGIVPMGAAYLFVNDRTIDNISKLSGKKFAIMDYDNAQAKMVQRIGAQPVASDVTNFAGKFNNGSVDVVGAPAAAYKPLELQKGMGERGGVARFPVLQLTYQLVIRPERFPEGFGQQSREFALSQYSRAMDIITQSEREIDGHYWIDIPPGDMEKYSVMLREARISLTEEGIYDKRMMAVMKRVRCQIDSADAECAQSLE</sequence>
<dbReference type="RefSeq" id="WP_090336907.1">
    <property type="nucleotide sequence ID" value="NZ_FMZQ01000010.1"/>
</dbReference>